<sequence length="336" mass="36406">MVPADLNVLKCCQSWVDDGYAVVLVTVLRTWGSSPRPPGSMMALREDGAVSGSVSGGCIEDDLIHEMREEGVRALCADALPALRKYGVRAEDAHRFGLPCGGTMELVLEPICGNSVLPELVEQLEQRKAVLRCLDMETGIATLGPAQSGDLPVLVEGRSFRHALGPRYRLIVIGAGELSRYFCMVASGLNFDILVCDPRKDYLVDWDLPDIPVTREMPDDVVLQANPDSRTAVVTLTHDPKLDDLALMHALQSDAFYVGALGSRSNNTRRVERLRDYFDLPQEALSRLHGPAGLYIGSKTPPEIALSILAEMIAAKNGVLLSSQPSVSEGKALLVS</sequence>
<protein>
    <submittedName>
        <fullName evidence="3">Xanthine dehydrogenase accessory factor</fullName>
    </submittedName>
</protein>
<keyword evidence="4" id="KW-1185">Reference proteome</keyword>
<dbReference type="InterPro" id="IPR052698">
    <property type="entry name" value="MoCofactor_Util/Proc"/>
</dbReference>
<reference evidence="3 4" key="1">
    <citation type="submission" date="2019-03" db="EMBL/GenBank/DDBJ databases">
        <title>Genomic Encyclopedia of Type Strains, Phase IV (KMG-IV): sequencing the most valuable type-strain genomes for metagenomic binning, comparative biology and taxonomic classification.</title>
        <authorList>
            <person name="Goeker M."/>
        </authorList>
    </citation>
    <scope>NUCLEOTIDE SEQUENCE [LARGE SCALE GENOMIC DNA]</scope>
    <source>
        <strain evidence="3 4">DSM 100048</strain>
    </source>
</reference>
<comment type="caution">
    <text evidence="3">The sequence shown here is derived from an EMBL/GenBank/DDBJ whole genome shotgun (WGS) entry which is preliminary data.</text>
</comment>
<dbReference type="PANTHER" id="PTHR30388:SF4">
    <property type="entry name" value="MOLYBDENUM COFACTOR INSERTION CHAPERONE PAOD"/>
    <property type="match status" value="1"/>
</dbReference>
<dbReference type="EMBL" id="SMBX01000001">
    <property type="protein sequence ID" value="TCV02570.1"/>
    <property type="molecule type" value="Genomic_DNA"/>
</dbReference>
<evidence type="ECO:0000259" key="1">
    <source>
        <dbReference type="Pfam" id="PF02625"/>
    </source>
</evidence>
<feature type="domain" description="XdhC Rossmann" evidence="2">
    <location>
        <begin position="170"/>
        <end position="312"/>
    </location>
</feature>
<gene>
    <name evidence="3" type="ORF">EV686_10124</name>
</gene>
<dbReference type="InterPro" id="IPR003777">
    <property type="entry name" value="XdhC_CoxI"/>
</dbReference>
<dbReference type="InterPro" id="IPR027051">
    <property type="entry name" value="XdhC_Rossmann_dom"/>
</dbReference>
<evidence type="ECO:0000313" key="4">
    <source>
        <dbReference type="Proteomes" id="UP000294692"/>
    </source>
</evidence>
<organism evidence="3 4">
    <name type="scientific">Paracandidimonas soli</name>
    <dbReference type="NCBI Taxonomy" id="1917182"/>
    <lineage>
        <taxon>Bacteria</taxon>
        <taxon>Pseudomonadati</taxon>
        <taxon>Pseudomonadota</taxon>
        <taxon>Betaproteobacteria</taxon>
        <taxon>Burkholderiales</taxon>
        <taxon>Alcaligenaceae</taxon>
        <taxon>Paracandidimonas</taxon>
    </lineage>
</organism>
<proteinExistence type="predicted"/>
<name>A0A4V6P2U7_9BURK</name>
<dbReference type="Proteomes" id="UP000294692">
    <property type="component" value="Unassembled WGS sequence"/>
</dbReference>
<evidence type="ECO:0000259" key="2">
    <source>
        <dbReference type="Pfam" id="PF13478"/>
    </source>
</evidence>
<dbReference type="PANTHER" id="PTHR30388">
    <property type="entry name" value="ALDEHYDE OXIDOREDUCTASE MOLYBDENUM COFACTOR ASSEMBLY PROTEIN"/>
    <property type="match status" value="1"/>
</dbReference>
<dbReference type="AlphaFoldDB" id="A0A4V6P2U7"/>
<dbReference type="Gene3D" id="3.40.50.720">
    <property type="entry name" value="NAD(P)-binding Rossmann-like Domain"/>
    <property type="match status" value="1"/>
</dbReference>
<dbReference type="Pfam" id="PF02625">
    <property type="entry name" value="XdhC_CoxI"/>
    <property type="match status" value="1"/>
</dbReference>
<evidence type="ECO:0000313" key="3">
    <source>
        <dbReference type="EMBL" id="TCV02570.1"/>
    </source>
</evidence>
<accession>A0A4V6P2U7</accession>
<dbReference type="Pfam" id="PF13478">
    <property type="entry name" value="XdhC_C"/>
    <property type="match status" value="1"/>
</dbReference>
<dbReference type="RefSeq" id="WP_243650682.1">
    <property type="nucleotide sequence ID" value="NZ_JBEBWM010000086.1"/>
</dbReference>
<feature type="domain" description="XdhC- CoxI" evidence="1">
    <location>
        <begin position="15"/>
        <end position="69"/>
    </location>
</feature>